<dbReference type="InterPro" id="IPR000591">
    <property type="entry name" value="DEP_dom"/>
</dbReference>
<dbReference type="InterPro" id="IPR036390">
    <property type="entry name" value="WH_DNA-bd_sf"/>
</dbReference>
<dbReference type="InterPro" id="IPR002109">
    <property type="entry name" value="Glutaredoxin"/>
</dbReference>
<feature type="domain" description="DEP" evidence="2">
    <location>
        <begin position="285"/>
        <end position="358"/>
    </location>
</feature>
<dbReference type="PROSITE" id="PS50186">
    <property type="entry name" value="DEP"/>
    <property type="match status" value="1"/>
</dbReference>
<proteinExistence type="predicted"/>
<dbReference type="SUPFAM" id="SSF46785">
    <property type="entry name" value="Winged helix' DNA-binding domain"/>
    <property type="match status" value="1"/>
</dbReference>
<sequence length="633" mass="72133">MGSEAKDTQIQNPTETENPNDKLNTVSLSPENHANGYQPVTTNNHITTTYPYGGDRTLSHSQVALVQPHSLLPTPMPPQIMKPNTNGHVPSTFPVAGTMPAIGSFLRQRSSDLSAAIAKRVSSFRQSVEENDESYREGNREVTEFNLSGVKVEVKLKQEEEPAMKGRISFFSRSGCRDCTAVRRFFQEKGLRFVEINVDVFGEREMELRERTGTVSVPQIFFNEKLIGGLVALNSLRNSGEFDRRVAEMVAETVPGGDAPMPPAYGFDYVIDDGIDEMVGVVRVLRQRLPIQDRLKRMKMVKNCFEGNELVEILIQHFHCARNEAVEIGKQLSRRHFIHHVFGENEFEEGNHLYRFLEHEPFIPRCFNFRGNTNDSEPKTAAAIFARLTKIMSAILESYASDDREHVDYEAISKSEEFRRYVNMTQDLQRVNLLELSENEKLAFFLNLYNAMVIHAFISVGCPEGVIDRRSFFNDFQYLIGGHPYSLNIIKNGILRCNRRSPYSLVKPLSTGDNRLEVALVKFNPLLHFGLCNGTKSSPKVRFFSPHRVVDELRGAAREFFENDGIEVDLEKRTVHLTRIFNWFSGDFGQEKDILRWIINYLDPNKAGLLTHLLGDNGPVYISYQTFDWSINS</sequence>
<dbReference type="Gene3D" id="3.40.30.10">
    <property type="entry name" value="Glutaredoxin"/>
    <property type="match status" value="1"/>
</dbReference>
<protein>
    <submittedName>
        <fullName evidence="4">Uncharacterized protein LOC113850424</fullName>
    </submittedName>
</protein>
<accession>A0A8B8JZ33</accession>
<feature type="region of interest" description="Disordered" evidence="1">
    <location>
        <begin position="1"/>
        <end position="47"/>
    </location>
</feature>
<reference evidence="3" key="1">
    <citation type="journal article" date="2019" name="Toxins">
        <title>Detection of Abrin-Like and Prepropulchellin-Like Toxin Genes and Transcripts Using Whole Genome Sequencing and Full-Length Transcript Sequencing of Abrus precatorius.</title>
        <authorList>
            <person name="Hovde B.T."/>
            <person name="Daligault H.E."/>
            <person name="Hanschen E.R."/>
            <person name="Kunde Y.A."/>
            <person name="Johnson M.B."/>
            <person name="Starkenburg S.R."/>
            <person name="Johnson S.L."/>
        </authorList>
    </citation>
    <scope>NUCLEOTIDE SEQUENCE [LARGE SCALE GENOMIC DNA]</scope>
</reference>
<dbReference type="GeneID" id="113850424"/>
<evidence type="ECO:0000256" key="1">
    <source>
        <dbReference type="SAM" id="MobiDB-lite"/>
    </source>
</evidence>
<dbReference type="PANTHER" id="PTHR46361">
    <property type="entry name" value="ELECTRON CARRIER/ PROTEIN DISULFIDE OXIDOREDUCTASE"/>
    <property type="match status" value="1"/>
</dbReference>
<dbReference type="InterPro" id="IPR006869">
    <property type="entry name" value="DUF547"/>
</dbReference>
<reference evidence="4" key="2">
    <citation type="submission" date="2025-08" db="UniProtKB">
        <authorList>
            <consortium name="RefSeq"/>
        </authorList>
    </citation>
    <scope>IDENTIFICATION</scope>
    <source>
        <tissue evidence="4">Young leaves</tissue>
    </source>
</reference>
<dbReference type="Pfam" id="PF04784">
    <property type="entry name" value="DUF547"/>
    <property type="match status" value="1"/>
</dbReference>
<dbReference type="PROSITE" id="PS51354">
    <property type="entry name" value="GLUTAREDOXIN_2"/>
    <property type="match status" value="1"/>
</dbReference>
<dbReference type="GO" id="GO:0035556">
    <property type="term" value="P:intracellular signal transduction"/>
    <property type="evidence" value="ECO:0007669"/>
    <property type="project" value="InterPro"/>
</dbReference>
<dbReference type="Proteomes" id="UP000694853">
    <property type="component" value="Unplaced"/>
</dbReference>
<dbReference type="SMART" id="SM00049">
    <property type="entry name" value="DEP"/>
    <property type="match status" value="1"/>
</dbReference>
<dbReference type="KEGG" id="aprc:113850424"/>
<name>A0A8B8JZ33_ABRPR</name>
<keyword evidence="3" id="KW-1185">Reference proteome</keyword>
<gene>
    <name evidence="4" type="primary">LOC113850424</name>
</gene>
<organism evidence="3 4">
    <name type="scientific">Abrus precatorius</name>
    <name type="common">Indian licorice</name>
    <name type="synonym">Glycine abrus</name>
    <dbReference type="NCBI Taxonomy" id="3816"/>
    <lineage>
        <taxon>Eukaryota</taxon>
        <taxon>Viridiplantae</taxon>
        <taxon>Streptophyta</taxon>
        <taxon>Embryophyta</taxon>
        <taxon>Tracheophyta</taxon>
        <taxon>Spermatophyta</taxon>
        <taxon>Magnoliopsida</taxon>
        <taxon>eudicotyledons</taxon>
        <taxon>Gunneridae</taxon>
        <taxon>Pentapetalae</taxon>
        <taxon>rosids</taxon>
        <taxon>fabids</taxon>
        <taxon>Fabales</taxon>
        <taxon>Fabaceae</taxon>
        <taxon>Papilionoideae</taxon>
        <taxon>50 kb inversion clade</taxon>
        <taxon>NPAAA clade</taxon>
        <taxon>indigoferoid/millettioid clade</taxon>
        <taxon>Abreae</taxon>
        <taxon>Abrus</taxon>
    </lineage>
</organism>
<feature type="compositionally biased region" description="Polar residues" evidence="1">
    <location>
        <begin position="8"/>
        <end position="32"/>
    </location>
</feature>
<dbReference type="Pfam" id="PF00462">
    <property type="entry name" value="Glutaredoxin"/>
    <property type="match status" value="1"/>
</dbReference>
<dbReference type="InterPro" id="IPR036249">
    <property type="entry name" value="Thioredoxin-like_sf"/>
</dbReference>
<evidence type="ECO:0000313" key="3">
    <source>
        <dbReference type="Proteomes" id="UP000694853"/>
    </source>
</evidence>
<dbReference type="Pfam" id="PF00610">
    <property type="entry name" value="DEP"/>
    <property type="match status" value="1"/>
</dbReference>
<evidence type="ECO:0000313" key="4">
    <source>
        <dbReference type="RefSeq" id="XP_027336772.1"/>
    </source>
</evidence>
<dbReference type="CDD" id="cd04371">
    <property type="entry name" value="DEP"/>
    <property type="match status" value="1"/>
</dbReference>
<evidence type="ECO:0000259" key="2">
    <source>
        <dbReference type="PROSITE" id="PS50186"/>
    </source>
</evidence>
<dbReference type="PANTHER" id="PTHR46361:SF1">
    <property type="entry name" value="F26K24.21 PROTEIN"/>
    <property type="match status" value="1"/>
</dbReference>
<dbReference type="OrthoDB" id="418495at2759"/>
<dbReference type="Gene3D" id="1.10.10.10">
    <property type="entry name" value="Winged helix-like DNA-binding domain superfamily/Winged helix DNA-binding domain"/>
    <property type="match status" value="1"/>
</dbReference>
<dbReference type="InterPro" id="IPR036388">
    <property type="entry name" value="WH-like_DNA-bd_sf"/>
</dbReference>
<feature type="compositionally biased region" description="Polar residues" evidence="1">
    <location>
        <begin position="38"/>
        <end position="47"/>
    </location>
</feature>
<dbReference type="SUPFAM" id="SSF52833">
    <property type="entry name" value="Thioredoxin-like"/>
    <property type="match status" value="1"/>
</dbReference>
<dbReference type="RefSeq" id="XP_027336772.1">
    <property type="nucleotide sequence ID" value="XM_027480971.1"/>
</dbReference>
<dbReference type="AlphaFoldDB" id="A0A8B8JZ33"/>